<keyword evidence="4" id="KW-1185">Reference proteome</keyword>
<dbReference type="Proteomes" id="UP001396898">
    <property type="component" value="Unassembled WGS sequence"/>
</dbReference>
<keyword evidence="1" id="KW-0560">Oxidoreductase</keyword>
<evidence type="ECO:0000256" key="1">
    <source>
        <dbReference type="ARBA" id="ARBA00023002"/>
    </source>
</evidence>
<dbReference type="EMBL" id="JAQQWI010000017">
    <property type="protein sequence ID" value="KAK8006254.1"/>
    <property type="molecule type" value="Genomic_DNA"/>
</dbReference>
<comment type="caution">
    <text evidence="3">The sequence shown here is derived from an EMBL/GenBank/DDBJ whole genome shotgun (WGS) entry which is preliminary data.</text>
</comment>
<name>A0ABR1RA20_9PEZI</name>
<organism evidence="3 4">
    <name type="scientific">Apiospora marii</name>
    <dbReference type="NCBI Taxonomy" id="335849"/>
    <lineage>
        <taxon>Eukaryota</taxon>
        <taxon>Fungi</taxon>
        <taxon>Dikarya</taxon>
        <taxon>Ascomycota</taxon>
        <taxon>Pezizomycotina</taxon>
        <taxon>Sordariomycetes</taxon>
        <taxon>Xylariomycetidae</taxon>
        <taxon>Amphisphaeriales</taxon>
        <taxon>Apiosporaceae</taxon>
        <taxon>Apiospora</taxon>
    </lineage>
</organism>
<reference evidence="3 4" key="1">
    <citation type="submission" date="2023-01" db="EMBL/GenBank/DDBJ databases">
        <title>Analysis of 21 Apiospora genomes using comparative genomics revels a genus with tremendous synthesis potential of carbohydrate active enzymes and secondary metabolites.</title>
        <authorList>
            <person name="Sorensen T."/>
        </authorList>
    </citation>
    <scope>NUCLEOTIDE SEQUENCE [LARGE SCALE GENOMIC DNA]</scope>
    <source>
        <strain evidence="3 4">CBS 20057</strain>
    </source>
</reference>
<dbReference type="InterPro" id="IPR036291">
    <property type="entry name" value="NAD(P)-bd_dom_sf"/>
</dbReference>
<feature type="region of interest" description="Disordered" evidence="2">
    <location>
        <begin position="296"/>
        <end position="322"/>
    </location>
</feature>
<protein>
    <recommendedName>
        <fullName evidence="5">Ketoreductase (KR) domain-containing protein</fullName>
    </recommendedName>
</protein>
<evidence type="ECO:0000313" key="4">
    <source>
        <dbReference type="Proteomes" id="UP001396898"/>
    </source>
</evidence>
<gene>
    <name evidence="3" type="ORF">PG991_012551</name>
</gene>
<evidence type="ECO:0000256" key="2">
    <source>
        <dbReference type="SAM" id="MobiDB-lite"/>
    </source>
</evidence>
<sequence length="377" mass="41468">MVNLTQVKTLNAALLSEASRRGRPLVAVFLGGTSGIGHMTARTLASSSQQAGHAPRIYLVGRSEQRGEQIVEELRGLCPAGTYRFVRAADLSLLACVDAVCAEITRLEGREEEGPRIDYLMTSQGGAIFQPRKDTTEGLDATMALLYYSRMRAIQQLTPLLLQSVLPATVVSVFAAGFEDEKKLFLEDLSLRDLQRYSYIQVRSHLCYMHSMYMSKLAEMHAGDNKQLRLVHIFPGLVLTPAFHNPTYPAWFRFLFNRILAPFFLAPFVAVDPVESGERMISLASPALYPAAATSTSTTVSDNGSSSAESRKGGTVRGMDGRSGSGAYSLDWKGDDAHNRKVYAKYDADGIEALKQQVWEHTNKAFEVIATGKPFTE</sequence>
<dbReference type="PANTHER" id="PTHR47534">
    <property type="entry name" value="YALI0E05731P"/>
    <property type="match status" value="1"/>
</dbReference>
<evidence type="ECO:0008006" key="5">
    <source>
        <dbReference type="Google" id="ProtNLM"/>
    </source>
</evidence>
<evidence type="ECO:0000313" key="3">
    <source>
        <dbReference type="EMBL" id="KAK8006254.1"/>
    </source>
</evidence>
<dbReference type="Gene3D" id="3.40.50.720">
    <property type="entry name" value="NAD(P)-binding Rossmann-like Domain"/>
    <property type="match status" value="1"/>
</dbReference>
<proteinExistence type="predicted"/>
<dbReference type="SUPFAM" id="SSF51735">
    <property type="entry name" value="NAD(P)-binding Rossmann-fold domains"/>
    <property type="match status" value="1"/>
</dbReference>
<dbReference type="InterPro" id="IPR052228">
    <property type="entry name" value="Sec_Metab_Biosynth_Oxidored"/>
</dbReference>
<accession>A0ABR1RA20</accession>
<dbReference type="PANTHER" id="PTHR47534:SF3">
    <property type="entry name" value="ALCOHOL DEHYDROGENASE-LIKE C-TERMINAL DOMAIN-CONTAINING PROTEIN"/>
    <property type="match status" value="1"/>
</dbReference>